<comment type="caution">
    <text evidence="9">The sequence shown here is derived from an EMBL/GenBank/DDBJ whole genome shotgun (WGS) entry which is preliminary data.</text>
</comment>
<dbReference type="NCBIfam" id="NF011000">
    <property type="entry name" value="PRK14426.1"/>
    <property type="match status" value="1"/>
</dbReference>
<evidence type="ECO:0000256" key="7">
    <source>
        <dbReference type="RuleBase" id="RU004168"/>
    </source>
</evidence>
<dbReference type="PATRIC" id="fig|29423.5.peg.2164"/>
<evidence type="ECO:0000313" key="10">
    <source>
        <dbReference type="Proteomes" id="UP000054858"/>
    </source>
</evidence>
<comment type="catalytic activity">
    <reaction evidence="4 5 6">
        <text>an acyl phosphate + H2O = a carboxylate + phosphate + H(+)</text>
        <dbReference type="Rhea" id="RHEA:14965"/>
        <dbReference type="ChEBI" id="CHEBI:15377"/>
        <dbReference type="ChEBI" id="CHEBI:15378"/>
        <dbReference type="ChEBI" id="CHEBI:29067"/>
        <dbReference type="ChEBI" id="CHEBI:43474"/>
        <dbReference type="ChEBI" id="CHEBI:59918"/>
        <dbReference type="EC" id="3.6.1.7"/>
    </reaction>
</comment>
<name>A0A0W0WX74_9GAMM</name>
<evidence type="ECO:0000256" key="2">
    <source>
        <dbReference type="ARBA" id="ARBA00012150"/>
    </source>
</evidence>
<dbReference type="Gene3D" id="3.30.70.100">
    <property type="match status" value="1"/>
</dbReference>
<dbReference type="EMBL" id="LNYP01000031">
    <property type="protein sequence ID" value="KTD36926.1"/>
    <property type="molecule type" value="Genomic_DNA"/>
</dbReference>
<proteinExistence type="inferred from homology"/>
<evidence type="ECO:0000256" key="3">
    <source>
        <dbReference type="ARBA" id="ARBA00015991"/>
    </source>
</evidence>
<evidence type="ECO:0000313" key="9">
    <source>
        <dbReference type="EMBL" id="KTD36926.1"/>
    </source>
</evidence>
<evidence type="ECO:0000256" key="1">
    <source>
        <dbReference type="ARBA" id="ARBA00005614"/>
    </source>
</evidence>
<feature type="active site" evidence="5">
    <location>
        <position position="39"/>
    </location>
</feature>
<protein>
    <recommendedName>
        <fullName evidence="3 5">Acylphosphatase</fullName>
        <ecNumber evidence="2 5">3.6.1.7</ecNumber>
    </recommendedName>
</protein>
<organism evidence="9 10">
    <name type="scientific">Legionella oakridgensis</name>
    <dbReference type="NCBI Taxonomy" id="29423"/>
    <lineage>
        <taxon>Bacteria</taxon>
        <taxon>Pseudomonadati</taxon>
        <taxon>Pseudomonadota</taxon>
        <taxon>Gammaproteobacteria</taxon>
        <taxon>Legionellales</taxon>
        <taxon>Legionellaceae</taxon>
        <taxon>Legionella</taxon>
    </lineage>
</organism>
<dbReference type="PROSITE" id="PS00150">
    <property type="entry name" value="ACYLPHOSPHATASE_1"/>
    <property type="match status" value="1"/>
</dbReference>
<dbReference type="PROSITE" id="PS00151">
    <property type="entry name" value="ACYLPHOSPHATASE_2"/>
    <property type="match status" value="1"/>
</dbReference>
<sequence>MAKQACMCCYISGRVQGVWFRASTKEQAERLRLNGWARNLPDGRVEVLACGDENRLNLLYEWLKQGPQLAIVHDCSREDIPWQNYEGFHIK</sequence>
<gene>
    <name evidence="9" type="ORF">Loak_2062</name>
</gene>
<keyword evidence="5 6" id="KW-0378">Hydrolase</keyword>
<dbReference type="SUPFAM" id="SSF54975">
    <property type="entry name" value="Acylphosphatase/BLUF domain-like"/>
    <property type="match status" value="1"/>
</dbReference>
<accession>A0A0W0WX74</accession>
<dbReference type="InterPro" id="IPR017968">
    <property type="entry name" value="Acylphosphatase_CS"/>
</dbReference>
<reference evidence="9 10" key="1">
    <citation type="submission" date="2015-11" db="EMBL/GenBank/DDBJ databases">
        <title>Genomic analysis of 38 Legionella species identifies large and diverse effector repertoires.</title>
        <authorList>
            <person name="Burstein D."/>
            <person name="Amaro F."/>
            <person name="Zusman T."/>
            <person name="Lifshitz Z."/>
            <person name="Cohen O."/>
            <person name="Gilbert J.A."/>
            <person name="Pupko T."/>
            <person name="Shuman H.A."/>
            <person name="Segal G."/>
        </authorList>
    </citation>
    <scope>NUCLEOTIDE SEQUENCE [LARGE SCALE GENOMIC DNA]</scope>
    <source>
        <strain evidence="9 10">Oak Ridge-10</strain>
    </source>
</reference>
<dbReference type="Pfam" id="PF00708">
    <property type="entry name" value="Acylphosphatase"/>
    <property type="match status" value="1"/>
</dbReference>
<dbReference type="GO" id="GO:0003998">
    <property type="term" value="F:acylphosphatase activity"/>
    <property type="evidence" value="ECO:0007669"/>
    <property type="project" value="UniProtKB-EC"/>
</dbReference>
<dbReference type="PANTHER" id="PTHR47268:SF4">
    <property type="entry name" value="ACYLPHOSPHATASE"/>
    <property type="match status" value="1"/>
</dbReference>
<dbReference type="PROSITE" id="PS51160">
    <property type="entry name" value="ACYLPHOSPHATASE_3"/>
    <property type="match status" value="1"/>
</dbReference>
<comment type="similarity">
    <text evidence="1 7">Belongs to the acylphosphatase family.</text>
</comment>
<dbReference type="AlphaFoldDB" id="A0A0W0WX74"/>
<evidence type="ECO:0000256" key="6">
    <source>
        <dbReference type="RuleBase" id="RU000553"/>
    </source>
</evidence>
<feature type="domain" description="Acylphosphatase-like" evidence="8">
    <location>
        <begin position="6"/>
        <end position="91"/>
    </location>
</feature>
<evidence type="ECO:0000259" key="8">
    <source>
        <dbReference type="PROSITE" id="PS51160"/>
    </source>
</evidence>
<evidence type="ECO:0000256" key="4">
    <source>
        <dbReference type="ARBA" id="ARBA00047645"/>
    </source>
</evidence>
<dbReference type="PANTHER" id="PTHR47268">
    <property type="entry name" value="ACYLPHOSPHATASE"/>
    <property type="match status" value="1"/>
</dbReference>
<dbReference type="InterPro" id="IPR020456">
    <property type="entry name" value="Acylphosphatase"/>
</dbReference>
<dbReference type="Proteomes" id="UP000054858">
    <property type="component" value="Unassembled WGS sequence"/>
</dbReference>
<dbReference type="RefSeq" id="WP_025386200.1">
    <property type="nucleotide sequence ID" value="NZ_LCUA01000001.1"/>
</dbReference>
<evidence type="ECO:0000256" key="5">
    <source>
        <dbReference type="PROSITE-ProRule" id="PRU00520"/>
    </source>
</evidence>
<dbReference type="NCBIfam" id="NF011022">
    <property type="entry name" value="PRK14451.1"/>
    <property type="match status" value="1"/>
</dbReference>
<dbReference type="EC" id="3.6.1.7" evidence="2 5"/>
<dbReference type="InterPro" id="IPR036046">
    <property type="entry name" value="Acylphosphatase-like_dom_sf"/>
</dbReference>
<feature type="active site" evidence="5">
    <location>
        <position position="21"/>
    </location>
</feature>
<dbReference type="InterPro" id="IPR001792">
    <property type="entry name" value="Acylphosphatase-like_dom"/>
</dbReference>